<keyword evidence="2" id="KW-0520">NAD</keyword>
<gene>
    <name evidence="4" type="ORF">SMD31_08955</name>
</gene>
<evidence type="ECO:0000256" key="1">
    <source>
        <dbReference type="ARBA" id="ARBA00023002"/>
    </source>
</evidence>
<dbReference type="CDD" id="cd12164">
    <property type="entry name" value="GDH_like_2"/>
    <property type="match status" value="1"/>
</dbReference>
<reference evidence="4 5" key="1">
    <citation type="journal article" date="2013" name="Antonie Van Leeuwenhoek">
        <title>Dongia rigui sp. nov., isolated from freshwater of a large wetland in Korea.</title>
        <authorList>
            <person name="Baik K.S."/>
            <person name="Hwang Y.M."/>
            <person name="Choi J.S."/>
            <person name="Kwon J."/>
            <person name="Seong C.N."/>
        </authorList>
    </citation>
    <scope>NUCLEOTIDE SEQUENCE [LARGE SCALE GENOMIC DNA]</scope>
    <source>
        <strain evidence="4 5">04SU4-P</strain>
    </source>
</reference>
<keyword evidence="5" id="KW-1185">Reference proteome</keyword>
<dbReference type="InterPro" id="IPR036291">
    <property type="entry name" value="NAD(P)-bd_dom_sf"/>
</dbReference>
<evidence type="ECO:0000313" key="4">
    <source>
        <dbReference type="EMBL" id="MDY0872051.1"/>
    </source>
</evidence>
<dbReference type="SUPFAM" id="SSF51735">
    <property type="entry name" value="NAD(P)-binding Rossmann-fold domains"/>
    <property type="match status" value="1"/>
</dbReference>
<name>A0ABU5DXK6_9PROT</name>
<dbReference type="PANTHER" id="PTHR43333">
    <property type="entry name" value="2-HACID_DH_C DOMAIN-CONTAINING PROTEIN"/>
    <property type="match status" value="1"/>
</dbReference>
<protein>
    <submittedName>
        <fullName evidence="4">Glyoxylate/hydroxypyruvate reductase A</fullName>
    </submittedName>
</protein>
<evidence type="ECO:0000256" key="2">
    <source>
        <dbReference type="ARBA" id="ARBA00023027"/>
    </source>
</evidence>
<dbReference type="RefSeq" id="WP_320500470.1">
    <property type="nucleotide sequence ID" value="NZ_JAXCLX010000001.1"/>
</dbReference>
<dbReference type="Proteomes" id="UP001271769">
    <property type="component" value="Unassembled WGS sequence"/>
</dbReference>
<proteinExistence type="predicted"/>
<dbReference type="InterPro" id="IPR006140">
    <property type="entry name" value="D-isomer_DH_NAD-bd"/>
</dbReference>
<organism evidence="4 5">
    <name type="scientific">Dongia rigui</name>
    <dbReference type="NCBI Taxonomy" id="940149"/>
    <lineage>
        <taxon>Bacteria</taxon>
        <taxon>Pseudomonadati</taxon>
        <taxon>Pseudomonadota</taxon>
        <taxon>Alphaproteobacteria</taxon>
        <taxon>Rhodospirillales</taxon>
        <taxon>Dongiaceae</taxon>
        <taxon>Dongia</taxon>
    </lineage>
</organism>
<sequence>MTRERLLFAGADEYQTVFAEAARDVAGIEFVAYAPDLDLTGIRYLLMWRPVPGLAKAMPNLQAVFCFGAGVERLLGSTEVPAHVPIVRMVEPGLTSGMVEYVLWQALRHHRRIWELEEAQAQGKWAPHWYPASWDRSVGILGFGELGQAAGEKLTEFGFPVRGWSRSRKEHAAIRCYAGADELAAFLDGLEILVCLLPLTPETKSILNADLLGRLKPGASLINVGRGGHLVEEDLIAALESGQLIAASLDVFSQEPLPATHAFWRHPRIFMTPHNASDTDPAGGLAAIARQIARAAQGHPLEHVADRARGY</sequence>
<comment type="caution">
    <text evidence="4">The sequence shown here is derived from an EMBL/GenBank/DDBJ whole genome shotgun (WGS) entry which is preliminary data.</text>
</comment>
<accession>A0ABU5DXK6</accession>
<keyword evidence="1" id="KW-0560">Oxidoreductase</keyword>
<dbReference type="EMBL" id="JAXCLX010000001">
    <property type="protein sequence ID" value="MDY0872051.1"/>
    <property type="molecule type" value="Genomic_DNA"/>
</dbReference>
<feature type="domain" description="D-isomer specific 2-hydroxyacid dehydrogenase NAD-binding" evidence="3">
    <location>
        <begin position="104"/>
        <end position="276"/>
    </location>
</feature>
<dbReference type="Pfam" id="PF02826">
    <property type="entry name" value="2-Hacid_dh_C"/>
    <property type="match status" value="1"/>
</dbReference>
<evidence type="ECO:0000313" key="5">
    <source>
        <dbReference type="Proteomes" id="UP001271769"/>
    </source>
</evidence>
<dbReference type="PANTHER" id="PTHR43333:SF1">
    <property type="entry name" value="D-ISOMER SPECIFIC 2-HYDROXYACID DEHYDROGENASE NAD-BINDING DOMAIN-CONTAINING PROTEIN"/>
    <property type="match status" value="1"/>
</dbReference>
<dbReference type="Gene3D" id="3.40.50.720">
    <property type="entry name" value="NAD(P)-binding Rossmann-like Domain"/>
    <property type="match status" value="2"/>
</dbReference>
<evidence type="ECO:0000259" key="3">
    <source>
        <dbReference type="Pfam" id="PF02826"/>
    </source>
</evidence>